<dbReference type="GO" id="GO:0005737">
    <property type="term" value="C:cytoplasm"/>
    <property type="evidence" value="ECO:0007669"/>
    <property type="project" value="TreeGrafter"/>
</dbReference>
<dbReference type="SUPFAM" id="SSF51735">
    <property type="entry name" value="NAD(P)-binding Rossmann-fold domains"/>
    <property type="match status" value="1"/>
</dbReference>
<organism evidence="1 2">
    <name type="scientific">Roseovarius gaetbuli</name>
    <dbReference type="NCBI Taxonomy" id="1356575"/>
    <lineage>
        <taxon>Bacteria</taxon>
        <taxon>Pseudomonadati</taxon>
        <taxon>Pseudomonadota</taxon>
        <taxon>Alphaproteobacteria</taxon>
        <taxon>Rhodobacterales</taxon>
        <taxon>Roseobacteraceae</taxon>
        <taxon>Roseovarius</taxon>
    </lineage>
</organism>
<proteinExistence type="predicted"/>
<dbReference type="GO" id="GO:0016491">
    <property type="term" value="F:oxidoreductase activity"/>
    <property type="evidence" value="ECO:0007669"/>
    <property type="project" value="TreeGrafter"/>
</dbReference>
<dbReference type="Gene3D" id="3.40.50.720">
    <property type="entry name" value="NAD(P)-binding Rossmann-like Domain"/>
    <property type="match status" value="1"/>
</dbReference>
<protein>
    <submittedName>
        <fullName evidence="1">C-factor</fullName>
    </submittedName>
</protein>
<sequence length="245" mass="25557">MKTPKLRFGAIGLDPRRNPSSSAVMENALIIGASGGIGRALGAALTARGVRVTGLSRSADGLDITDEASVATSLGRLTGPFDLIVVATGALEINGAAPEKSLKSLDATTMMDQFALNCIGPSLVLKHSLGLMPRKGRAVFAALSARVGSIGDNAKGGWYSYRTAKAALNQMIHTGAIEMARTHREAICVALHPGTVRTPFTEKYLDRHPAVPAAEAAENLLGVIAGLSPAQSGQFFDWQGKPVAW</sequence>
<gene>
    <name evidence="1" type="primary">csgA_1</name>
    <name evidence="1" type="ORF">ROG8370_01088</name>
</gene>
<evidence type="ECO:0000313" key="2">
    <source>
        <dbReference type="Proteomes" id="UP000194012"/>
    </source>
</evidence>
<keyword evidence="2" id="KW-1185">Reference proteome</keyword>
<reference evidence="2" key="1">
    <citation type="submission" date="2017-03" db="EMBL/GenBank/DDBJ databases">
        <authorList>
            <person name="Rodrigo-Torres L."/>
            <person name="Arahal R.D."/>
            <person name="Lucena T."/>
        </authorList>
    </citation>
    <scope>NUCLEOTIDE SEQUENCE [LARGE SCALE GENOMIC DNA]</scope>
    <source>
        <strain evidence="2">CECT 8370</strain>
    </source>
</reference>
<dbReference type="EMBL" id="FWFJ01000007">
    <property type="protein sequence ID" value="SLN28379.1"/>
    <property type="molecule type" value="Genomic_DNA"/>
</dbReference>
<dbReference type="AlphaFoldDB" id="A0A1X6YQF6"/>
<dbReference type="InterPro" id="IPR051468">
    <property type="entry name" value="Fungal_SecMetab_SDRs"/>
</dbReference>
<dbReference type="PANTHER" id="PTHR43544">
    <property type="entry name" value="SHORT-CHAIN DEHYDROGENASE/REDUCTASE"/>
    <property type="match status" value="1"/>
</dbReference>
<evidence type="ECO:0000313" key="1">
    <source>
        <dbReference type="EMBL" id="SLN28379.1"/>
    </source>
</evidence>
<dbReference type="Pfam" id="PF13561">
    <property type="entry name" value="adh_short_C2"/>
    <property type="match status" value="1"/>
</dbReference>
<dbReference type="PANTHER" id="PTHR43544:SF12">
    <property type="entry name" value="NAD(P)-BINDING ROSSMANN-FOLD SUPERFAMILY PROTEIN"/>
    <property type="match status" value="1"/>
</dbReference>
<dbReference type="PRINTS" id="PR00081">
    <property type="entry name" value="GDHRDH"/>
</dbReference>
<dbReference type="InterPro" id="IPR002347">
    <property type="entry name" value="SDR_fam"/>
</dbReference>
<name>A0A1X6YQF6_9RHOB</name>
<dbReference type="Proteomes" id="UP000194012">
    <property type="component" value="Unassembled WGS sequence"/>
</dbReference>
<accession>A0A1X6YQF6</accession>
<dbReference type="InterPro" id="IPR036291">
    <property type="entry name" value="NAD(P)-bd_dom_sf"/>
</dbReference>